<dbReference type="InterPro" id="IPR014807">
    <property type="entry name" value="Coa1"/>
</dbReference>
<dbReference type="EMBL" id="AZST01000002">
    <property type="protein sequence ID" value="KEP55697.1"/>
    <property type="molecule type" value="Genomic_DNA"/>
</dbReference>
<sequence>MGWLQTNFGALTGQVHPWNPVSADRFLACLTIMYGLARSCSPLNHVPKWSRGLSSSWAAYAKLDLKPPPPGPLPPPPVNFDAPSRPRPVYERPQPKELPIIRSRAPAFIGLGLLGVSAWAGFIVYAMNQERLASSVTKQVLTQIRASPEVASELGPGVVAEPTWWMMGQPYIDGGINLLQGKVDISMRVKGTKGAGTLYFTSIRKEKGQPFTILRFKLICDNGVVLENLHRESTMPIS</sequence>
<dbReference type="Proteomes" id="UP000027456">
    <property type="component" value="Unassembled WGS sequence"/>
</dbReference>
<keyword evidence="2" id="KW-0812">Transmembrane</keyword>
<gene>
    <name evidence="3" type="ORF">V565_001530</name>
</gene>
<evidence type="ECO:0000313" key="4">
    <source>
        <dbReference type="Proteomes" id="UP000027456"/>
    </source>
</evidence>
<evidence type="ECO:0000313" key="3">
    <source>
        <dbReference type="EMBL" id="KEP55697.1"/>
    </source>
</evidence>
<comment type="caution">
    <text evidence="3">The sequence shown here is derived from an EMBL/GenBank/DDBJ whole genome shotgun (WGS) entry which is preliminary data.</text>
</comment>
<feature type="compositionally biased region" description="Pro residues" evidence="1">
    <location>
        <begin position="68"/>
        <end position="78"/>
    </location>
</feature>
<protein>
    <submittedName>
        <fullName evidence="3">Cytochrome oxidase complex assembly protein</fullName>
    </submittedName>
</protein>
<reference evidence="3 4" key="1">
    <citation type="submission" date="2013-12" db="EMBL/GenBank/DDBJ databases">
        <authorList>
            <person name="Cubeta M."/>
            <person name="Pakala S."/>
            <person name="Fedorova N."/>
            <person name="Thomas E."/>
            <person name="Dean R."/>
            <person name="Jabaji S."/>
            <person name="Neate S."/>
            <person name="Toda T."/>
            <person name="Tavantzis S."/>
            <person name="Vilgalys R."/>
            <person name="Bharathan N."/>
            <person name="Pakala S."/>
            <person name="Losada L.S."/>
            <person name="Zafar N."/>
            <person name="Nierman W."/>
        </authorList>
    </citation>
    <scope>NUCLEOTIDE SEQUENCE [LARGE SCALE GENOMIC DNA]</scope>
    <source>
        <strain evidence="3 4">123E</strain>
    </source>
</reference>
<feature type="transmembrane region" description="Helical" evidence="2">
    <location>
        <begin position="105"/>
        <end position="127"/>
    </location>
</feature>
<organism evidence="3 4">
    <name type="scientific">Rhizoctonia solani 123E</name>
    <dbReference type="NCBI Taxonomy" id="1423351"/>
    <lineage>
        <taxon>Eukaryota</taxon>
        <taxon>Fungi</taxon>
        <taxon>Dikarya</taxon>
        <taxon>Basidiomycota</taxon>
        <taxon>Agaricomycotina</taxon>
        <taxon>Agaricomycetes</taxon>
        <taxon>Cantharellales</taxon>
        <taxon>Ceratobasidiaceae</taxon>
        <taxon>Rhizoctonia</taxon>
    </lineage>
</organism>
<dbReference type="InterPro" id="IPR042432">
    <property type="entry name" value="Coa1_fungi"/>
</dbReference>
<dbReference type="AlphaFoldDB" id="A0A074T108"/>
<keyword evidence="4" id="KW-1185">Reference proteome</keyword>
<accession>A0A074T108</accession>
<evidence type="ECO:0000256" key="1">
    <source>
        <dbReference type="SAM" id="MobiDB-lite"/>
    </source>
</evidence>
<dbReference type="HOGENOM" id="CLU_092488_0_0_1"/>
<dbReference type="GO" id="GO:0033617">
    <property type="term" value="P:mitochondrial respiratory chain complex IV assembly"/>
    <property type="evidence" value="ECO:0007669"/>
    <property type="project" value="InterPro"/>
</dbReference>
<dbReference type="GO" id="GO:0005743">
    <property type="term" value="C:mitochondrial inner membrane"/>
    <property type="evidence" value="ECO:0007669"/>
    <property type="project" value="TreeGrafter"/>
</dbReference>
<dbReference type="PANTHER" id="PTHR28523">
    <property type="entry name" value="CYTOCHROME C OXIDASE ASSEMBLY FACTOR 1"/>
    <property type="match status" value="1"/>
</dbReference>
<proteinExistence type="predicted"/>
<dbReference type="PANTHER" id="PTHR28523:SF1">
    <property type="entry name" value="CYTOCHROME C OXIDASE ASSEMBLY FACTOR 1"/>
    <property type="match status" value="1"/>
</dbReference>
<evidence type="ECO:0000256" key="2">
    <source>
        <dbReference type="SAM" id="Phobius"/>
    </source>
</evidence>
<dbReference type="Pfam" id="PF08695">
    <property type="entry name" value="Coa1"/>
    <property type="match status" value="1"/>
</dbReference>
<dbReference type="OrthoDB" id="2100652at2759"/>
<feature type="region of interest" description="Disordered" evidence="1">
    <location>
        <begin position="68"/>
        <end position="92"/>
    </location>
</feature>
<keyword evidence="2" id="KW-0472">Membrane</keyword>
<keyword evidence="2" id="KW-1133">Transmembrane helix</keyword>
<name>A0A074T108_9AGAM</name>